<keyword evidence="3" id="KW-1185">Reference proteome</keyword>
<feature type="domain" description="PEP-utilising enzyme mobile" evidence="1">
    <location>
        <begin position="10"/>
        <end position="81"/>
    </location>
</feature>
<comment type="caution">
    <text evidence="2">The sequence shown here is derived from an EMBL/GenBank/DDBJ whole genome shotgun (WGS) entry which is preliminary data.</text>
</comment>
<sequence length="86" mass="8819">MRGPGDFAAFPAGAILVSRTTNPAWTPLFHLASAVITESGGPLSHGAVTARELGIPAVMSVPKCLSLLEPGSRVRVDGLKGLVMPV</sequence>
<dbReference type="EMBL" id="JAPDDR010000010">
    <property type="protein sequence ID" value="MCW1915776.1"/>
    <property type="molecule type" value="Genomic_DNA"/>
</dbReference>
<dbReference type="InterPro" id="IPR008279">
    <property type="entry name" value="PEP-util_enz_mobile_dom"/>
</dbReference>
<dbReference type="PANTHER" id="PTHR43615:SF1">
    <property type="entry name" value="PPDK_N DOMAIN-CONTAINING PROTEIN"/>
    <property type="match status" value="1"/>
</dbReference>
<dbReference type="InterPro" id="IPR051549">
    <property type="entry name" value="PEP_Utilizing_Enz"/>
</dbReference>
<evidence type="ECO:0000259" key="1">
    <source>
        <dbReference type="Pfam" id="PF00391"/>
    </source>
</evidence>
<name>A0ABT3G7E7_9BACT</name>
<dbReference type="PANTHER" id="PTHR43615">
    <property type="entry name" value="PHOSPHOENOLPYRUVATE SYNTHASE-RELATED"/>
    <property type="match status" value="1"/>
</dbReference>
<organism evidence="2 3">
    <name type="scientific">Luteolibacter rhizosphaerae</name>
    <dbReference type="NCBI Taxonomy" id="2989719"/>
    <lineage>
        <taxon>Bacteria</taxon>
        <taxon>Pseudomonadati</taxon>
        <taxon>Verrucomicrobiota</taxon>
        <taxon>Verrucomicrobiia</taxon>
        <taxon>Verrucomicrobiales</taxon>
        <taxon>Verrucomicrobiaceae</taxon>
        <taxon>Luteolibacter</taxon>
    </lineage>
</organism>
<dbReference type="Gene3D" id="3.50.30.10">
    <property type="entry name" value="Phosphohistidine domain"/>
    <property type="match status" value="1"/>
</dbReference>
<dbReference type="Proteomes" id="UP001165653">
    <property type="component" value="Unassembled WGS sequence"/>
</dbReference>
<dbReference type="Pfam" id="PF00391">
    <property type="entry name" value="PEP-utilizers"/>
    <property type="match status" value="1"/>
</dbReference>
<dbReference type="RefSeq" id="WP_264515333.1">
    <property type="nucleotide sequence ID" value="NZ_JAPDDR010000010.1"/>
</dbReference>
<dbReference type="SUPFAM" id="SSF52009">
    <property type="entry name" value="Phosphohistidine domain"/>
    <property type="match status" value="1"/>
</dbReference>
<accession>A0ABT3G7E7</accession>
<proteinExistence type="predicted"/>
<protein>
    <submittedName>
        <fullName evidence="2">PEP-utilizing enzyme</fullName>
    </submittedName>
</protein>
<evidence type="ECO:0000313" key="2">
    <source>
        <dbReference type="EMBL" id="MCW1915776.1"/>
    </source>
</evidence>
<evidence type="ECO:0000313" key="3">
    <source>
        <dbReference type="Proteomes" id="UP001165653"/>
    </source>
</evidence>
<gene>
    <name evidence="2" type="ORF">OJ996_19475</name>
</gene>
<dbReference type="InterPro" id="IPR036637">
    <property type="entry name" value="Phosphohistidine_dom_sf"/>
</dbReference>
<reference evidence="2" key="1">
    <citation type="submission" date="2022-10" db="EMBL/GenBank/DDBJ databases">
        <title>Luteolibacter sp. GHJ8, whole genome shotgun sequencing project.</title>
        <authorList>
            <person name="Zhao G."/>
            <person name="Shen L."/>
        </authorList>
    </citation>
    <scope>NUCLEOTIDE SEQUENCE</scope>
    <source>
        <strain evidence="2">GHJ8</strain>
    </source>
</reference>